<comment type="caution">
    <text evidence="4">The sequence shown here is derived from an EMBL/GenBank/DDBJ whole genome shotgun (WGS) entry which is preliminary data.</text>
</comment>
<dbReference type="Proteomes" id="UP000234971">
    <property type="component" value="Unassembled WGS sequence"/>
</dbReference>
<dbReference type="InterPro" id="IPR034139">
    <property type="entry name" value="TOPRIM_OLD"/>
</dbReference>
<dbReference type="InterPro" id="IPR051396">
    <property type="entry name" value="Bact_Antivir_Def_Nuclease"/>
</dbReference>
<name>A0A2I1YZC3_STRMT</name>
<dbReference type="InterPro" id="IPR027417">
    <property type="entry name" value="P-loop_NTPase"/>
</dbReference>
<evidence type="ECO:0000313" key="4">
    <source>
        <dbReference type="EMBL" id="PLA60232.1"/>
    </source>
</evidence>
<keyword evidence="4" id="KW-0255">Endonuclease</keyword>
<dbReference type="GO" id="GO:0004519">
    <property type="term" value="F:endonuclease activity"/>
    <property type="evidence" value="ECO:0007669"/>
    <property type="project" value="UniProtKB-KW"/>
</dbReference>
<gene>
    <name evidence="4" type="ORF">CYK18_06440</name>
</gene>
<proteinExistence type="predicted"/>
<dbReference type="PANTHER" id="PTHR43581:SF2">
    <property type="entry name" value="EXCINUCLEASE ATPASE SUBUNIT"/>
    <property type="match status" value="1"/>
</dbReference>
<evidence type="ECO:0000259" key="2">
    <source>
        <dbReference type="Pfam" id="PF13175"/>
    </source>
</evidence>
<feature type="domain" description="Endonuclease GajA/Old nuclease/RecF-like AAA" evidence="2">
    <location>
        <begin position="17"/>
        <end position="411"/>
    </location>
</feature>
<dbReference type="InterPro" id="IPR041685">
    <property type="entry name" value="AAA_GajA/Old/RecF-like"/>
</dbReference>
<keyword evidence="4" id="KW-0540">Nuclease</keyword>
<organism evidence="4 5">
    <name type="scientific">Streptococcus mitis</name>
    <dbReference type="NCBI Taxonomy" id="28037"/>
    <lineage>
        <taxon>Bacteria</taxon>
        <taxon>Bacillati</taxon>
        <taxon>Bacillota</taxon>
        <taxon>Bacilli</taxon>
        <taxon>Lactobacillales</taxon>
        <taxon>Streptococcaceae</taxon>
        <taxon>Streptococcus</taxon>
        <taxon>Streptococcus mitis group</taxon>
    </lineage>
</organism>
<dbReference type="AlphaFoldDB" id="A0A2I1YZC3"/>
<feature type="coiled-coil region" evidence="1">
    <location>
        <begin position="248"/>
        <end position="294"/>
    </location>
</feature>
<dbReference type="SUPFAM" id="SSF52540">
    <property type="entry name" value="P-loop containing nucleoside triphosphate hydrolases"/>
    <property type="match status" value="1"/>
</dbReference>
<keyword evidence="4" id="KW-0378">Hydrolase</keyword>
<dbReference type="CDD" id="cd01026">
    <property type="entry name" value="TOPRIM_OLD"/>
    <property type="match status" value="1"/>
</dbReference>
<sequence length="604" mass="69358">MCRMRCGNCERNIGVIMKISNIKLHNWKSFKDIDISINDLMIIIGQNNHGKSNLLSSLLFFFDGIKIKEDDYFKGAEELFVEVEFKELTNEEQTTFAKYVTEACEMKVRKTVKMSGTPTYNGYTKRYSEENAWLEDDEFKKLLKNIDLENSPLSKLKKMISSEFEGNSKTKQVEELKSLREEYIRSHGIKKNYVLEESNFLGKANIAQGLLGDVYYLPALKDTSDELNLKASSMFGKLYNEILLSDVNQNYSQAVKNLQDAISVLNQRNGSVEKEEDLDEISKLENDLSNQLKDWGTEVKIQFKTPDVPEVMKSYIEILFDDGVETDISHKGNGLQRTFYLSLIKLLAERSSKEVGENETSTRQASKSKYFLFEEPELFLHPQAQKQLFDDLVSLSEGNQVFVTTHSNNLIDLEKYKSICIVRKTDSGESEVSKCDEELFQRENDRDKWKYLNWINAERSELFFADKVILVEGDTEAVSIPSIAKKLGIYKHSFTIINCGSKDNIPLYMKLLNKFKIPYVAIYDVDHQEGKSLEAIAVSDRSTRAIRECLDENLGSTISMENDFEDVLGYRPSGNSKPLAALEWINNNQIPVMLENKINEIYMN</sequence>
<dbReference type="EMBL" id="PKIE01000003">
    <property type="protein sequence ID" value="PLA60232.1"/>
    <property type="molecule type" value="Genomic_DNA"/>
</dbReference>
<evidence type="ECO:0000256" key="1">
    <source>
        <dbReference type="SAM" id="Coils"/>
    </source>
</evidence>
<feature type="domain" description="OLD protein-like TOPRIM" evidence="3">
    <location>
        <begin position="463"/>
        <end position="526"/>
    </location>
</feature>
<keyword evidence="1" id="KW-0175">Coiled coil</keyword>
<evidence type="ECO:0000259" key="3">
    <source>
        <dbReference type="Pfam" id="PF20469"/>
    </source>
</evidence>
<dbReference type="Gene3D" id="3.40.50.300">
    <property type="entry name" value="P-loop containing nucleotide triphosphate hydrolases"/>
    <property type="match status" value="2"/>
</dbReference>
<accession>A0A2I1YZC3</accession>
<protein>
    <submittedName>
        <fullName evidence="4">ATP-dependent endonuclease</fullName>
    </submittedName>
</protein>
<dbReference type="PANTHER" id="PTHR43581">
    <property type="entry name" value="ATP/GTP PHOSPHATASE"/>
    <property type="match status" value="1"/>
</dbReference>
<dbReference type="Pfam" id="PF20469">
    <property type="entry name" value="OLD-like_TOPRIM"/>
    <property type="match status" value="1"/>
</dbReference>
<evidence type="ECO:0000313" key="5">
    <source>
        <dbReference type="Proteomes" id="UP000234971"/>
    </source>
</evidence>
<reference evidence="4 5" key="1">
    <citation type="submission" date="2017-12" db="EMBL/GenBank/DDBJ databases">
        <title>Phylogenetic diversity of female urinary microbiome.</title>
        <authorList>
            <person name="Thomas-White K."/>
            <person name="Wolfe A.J."/>
        </authorList>
    </citation>
    <scope>NUCLEOTIDE SEQUENCE [LARGE SCALE GENOMIC DNA]</scope>
    <source>
        <strain evidence="4 5">UMB1341</strain>
    </source>
</reference>
<dbReference type="Pfam" id="PF13175">
    <property type="entry name" value="AAA_15"/>
    <property type="match status" value="1"/>
</dbReference>